<dbReference type="EMBL" id="CACVAW010000002">
    <property type="protein sequence ID" value="CAA6800211.1"/>
    <property type="molecule type" value="Genomic_DNA"/>
</dbReference>
<organism evidence="1">
    <name type="scientific">uncultured Campylobacterales bacterium</name>
    <dbReference type="NCBI Taxonomy" id="352960"/>
    <lineage>
        <taxon>Bacteria</taxon>
        <taxon>Pseudomonadati</taxon>
        <taxon>Campylobacterota</taxon>
        <taxon>Epsilonproteobacteria</taxon>
        <taxon>Campylobacterales</taxon>
        <taxon>environmental samples</taxon>
    </lineage>
</organism>
<sequence length="283" mass="33823">MNKQEYILFIFEGKVTEKIIFKNLKQYFLDKKEIKFSQDIVISYGTVIYKLYKDFFIDDELDDDLDLVTLLKPKNDKKEIINVEEVSEVYLFFDYDGHASNADDDKLLKMLNLFNDETDKGKLFVSYPMVEALRNIKTNDNFSQTIAISEQKYKKEYSKNCDEKFLHFNDYTKKIWLELIMQHSKKANFIVNGEFQFPDKQIKQFEIFNQQKIKYIETFNKVSVLSGFPMFLLAYYGLDKFNNDFFKEQASLILEADDEKEILSILKNEKFTFNEDFKNKFDL</sequence>
<dbReference type="AlphaFoldDB" id="A0A6S6S5L5"/>
<name>A0A6S6S5L5_9BACT</name>
<proteinExistence type="predicted"/>
<protein>
    <submittedName>
        <fullName evidence="1">Uncharacterized protein</fullName>
    </submittedName>
</protein>
<accession>A0A6S6S5L5</accession>
<gene>
    <name evidence="1" type="ORF">HELGO_WM10659</name>
</gene>
<reference evidence="1" key="1">
    <citation type="submission" date="2020-01" db="EMBL/GenBank/DDBJ databases">
        <authorList>
            <person name="Meier V. D."/>
            <person name="Meier V D."/>
        </authorList>
    </citation>
    <scope>NUCLEOTIDE SEQUENCE</scope>
    <source>
        <strain evidence="1">HLG_WM_MAG_12</strain>
    </source>
</reference>
<evidence type="ECO:0000313" key="1">
    <source>
        <dbReference type="EMBL" id="CAA6800211.1"/>
    </source>
</evidence>